<dbReference type="Gene3D" id="4.10.240.10">
    <property type="entry name" value="Zn(2)-C6 fungal-type DNA-binding domain"/>
    <property type="match status" value="1"/>
</dbReference>
<keyword evidence="4" id="KW-0804">Transcription</keyword>
<evidence type="ECO:0000256" key="3">
    <source>
        <dbReference type="ARBA" id="ARBA00023125"/>
    </source>
</evidence>
<keyword evidence="2" id="KW-0805">Transcription regulation</keyword>
<gene>
    <name evidence="8" type="ORF">L201_001300</name>
</gene>
<keyword evidence="5" id="KW-0539">Nucleus</keyword>
<feature type="region of interest" description="Disordered" evidence="6">
    <location>
        <begin position="662"/>
        <end position="698"/>
    </location>
</feature>
<evidence type="ECO:0000256" key="2">
    <source>
        <dbReference type="ARBA" id="ARBA00023015"/>
    </source>
</evidence>
<evidence type="ECO:0000259" key="7">
    <source>
        <dbReference type="PROSITE" id="PS50048"/>
    </source>
</evidence>
<dbReference type="GO" id="GO:0008270">
    <property type="term" value="F:zinc ion binding"/>
    <property type="evidence" value="ECO:0007669"/>
    <property type="project" value="InterPro"/>
</dbReference>
<dbReference type="RefSeq" id="XP_066073186.1">
    <property type="nucleotide sequence ID" value="XM_066217089.1"/>
</dbReference>
<organism evidence="8 9">
    <name type="scientific">Kwoniella dendrophila CBS 6074</name>
    <dbReference type="NCBI Taxonomy" id="1295534"/>
    <lineage>
        <taxon>Eukaryota</taxon>
        <taxon>Fungi</taxon>
        <taxon>Dikarya</taxon>
        <taxon>Basidiomycota</taxon>
        <taxon>Agaricomycotina</taxon>
        <taxon>Tremellomycetes</taxon>
        <taxon>Tremellales</taxon>
        <taxon>Cryptococcaceae</taxon>
        <taxon>Kwoniella</taxon>
    </lineage>
</organism>
<keyword evidence="9" id="KW-1185">Reference proteome</keyword>
<feature type="compositionally biased region" description="Basic and acidic residues" evidence="6">
    <location>
        <begin position="193"/>
        <end position="202"/>
    </location>
</feature>
<proteinExistence type="predicted"/>
<accession>A0AAX4JNI2</accession>
<sequence>MPPSREPTACLRCRQRKIKCLGPTYSSTSNSNSTETNANADLVPGSCEKCLKAHAKCEFIPHKRGRKVGTRLSEDVKASLKEKYALSQQMKAGNDDDEQRIRRRKRSSISDERYNNMNYSDEYYNIDNNGNQSRKEIYDHVVNYKKSRQKHYNRNDDDQQLHQQIETPYRSTVHQVLPTSSIRLAYDRNYQGQHHEQDEYHSNGRINGDTNNNDYYAIDDYNNPYNNTNNNNSNNNDIGPSASKISSISRLFTIKKSKENITKTTNNYSLFREDPITCSYVDEVTGKKLFDLFMNKLANRVFIFDPILHTYEYVRNTSNFLFCVILAISMKFDQSINRIIHKKCLALAKDQMLRVFADNIESEETVQALYVMTEYKEADDENSYILLGMACRIAVDLDLASPTPDYDERRNRNRQRIWLVIYAADRRYNYCGQTAKPCMMPESSLSRNAAQFIDSPICLIPDFRLAGNVRLRRLLANHIEAIDRDNELHQGSYLLDVGAEYREMEKEADEWTKDQIASEPEMLIHAHLSALHAKVIIAHRWVQRLFRYNEFDNSSRSEENYERERREALSLSDDTLRYACDSKHLYFAYASFFLHKIFDTNIASVMLDKQYISYFINLFDRCAERLEQVTVSSTLTGAFHAAFLRSLSEICNDVLQNNSKVLEERSNSRRSSVGGSSHIPLSNTNPNTSTNAPQITENIDNANDNTITVAQTQDAPVYFNGIFDENTIPPSLSTSYDNIDMGLDNLIGFGNFLLDSTSNTEDLLNTNISWNDWWPFDNQFLSGTTDNLNIGIGNEGQAQGQSDINGDTVQDWQGSIQAS</sequence>
<dbReference type="Proteomes" id="UP001355207">
    <property type="component" value="Chromosome 1"/>
</dbReference>
<feature type="region of interest" description="Disordered" evidence="6">
    <location>
        <begin position="86"/>
        <end position="109"/>
    </location>
</feature>
<evidence type="ECO:0000313" key="9">
    <source>
        <dbReference type="Proteomes" id="UP001355207"/>
    </source>
</evidence>
<dbReference type="GO" id="GO:0000976">
    <property type="term" value="F:transcription cis-regulatory region binding"/>
    <property type="evidence" value="ECO:0007669"/>
    <property type="project" value="TreeGrafter"/>
</dbReference>
<dbReference type="PANTHER" id="PTHR31845">
    <property type="entry name" value="FINGER DOMAIN PROTEIN, PUTATIVE-RELATED"/>
    <property type="match status" value="1"/>
</dbReference>
<protein>
    <recommendedName>
        <fullName evidence="7">Zn(2)-C6 fungal-type domain-containing protein</fullName>
    </recommendedName>
</protein>
<dbReference type="SUPFAM" id="SSF57701">
    <property type="entry name" value="Zn2/Cys6 DNA-binding domain"/>
    <property type="match status" value="1"/>
</dbReference>
<evidence type="ECO:0000256" key="1">
    <source>
        <dbReference type="ARBA" id="ARBA00004123"/>
    </source>
</evidence>
<reference evidence="8 9" key="1">
    <citation type="submission" date="2024-01" db="EMBL/GenBank/DDBJ databases">
        <title>Comparative genomics of Cryptococcus and Kwoniella reveals pathogenesis evolution and contrasting modes of karyotype evolution via chromosome fusion or intercentromeric recombination.</title>
        <authorList>
            <person name="Coelho M.A."/>
            <person name="David-Palma M."/>
            <person name="Shea T."/>
            <person name="Bowers K."/>
            <person name="McGinley-Smith S."/>
            <person name="Mohammad A.W."/>
            <person name="Gnirke A."/>
            <person name="Yurkov A.M."/>
            <person name="Nowrousian M."/>
            <person name="Sun S."/>
            <person name="Cuomo C.A."/>
            <person name="Heitman J."/>
        </authorList>
    </citation>
    <scope>NUCLEOTIDE SEQUENCE [LARGE SCALE GENOMIC DNA]</scope>
    <source>
        <strain evidence="8 9">CBS 6074</strain>
    </source>
</reference>
<evidence type="ECO:0000256" key="4">
    <source>
        <dbReference type="ARBA" id="ARBA00023163"/>
    </source>
</evidence>
<dbReference type="AlphaFoldDB" id="A0AAX4JNI2"/>
<dbReference type="CDD" id="cd12148">
    <property type="entry name" value="fungal_TF_MHR"/>
    <property type="match status" value="1"/>
</dbReference>
<dbReference type="GeneID" id="91091972"/>
<dbReference type="CDD" id="cd00067">
    <property type="entry name" value="GAL4"/>
    <property type="match status" value="1"/>
</dbReference>
<evidence type="ECO:0000256" key="6">
    <source>
        <dbReference type="SAM" id="MobiDB-lite"/>
    </source>
</evidence>
<evidence type="ECO:0000256" key="5">
    <source>
        <dbReference type="ARBA" id="ARBA00023242"/>
    </source>
</evidence>
<dbReference type="PANTHER" id="PTHR31845:SF19">
    <property type="entry name" value="TRANSCRIPTION FACTOR DOMAIN-CONTAINING PROTEIN"/>
    <property type="match status" value="1"/>
</dbReference>
<dbReference type="SMART" id="SM00066">
    <property type="entry name" value="GAL4"/>
    <property type="match status" value="1"/>
</dbReference>
<dbReference type="InterPro" id="IPR051089">
    <property type="entry name" value="prtT"/>
</dbReference>
<feature type="compositionally biased region" description="Low complexity" evidence="6">
    <location>
        <begin position="669"/>
        <end position="691"/>
    </location>
</feature>
<comment type="subcellular location">
    <subcellularLocation>
        <location evidence="1">Nucleus</location>
    </subcellularLocation>
</comment>
<dbReference type="PROSITE" id="PS50048">
    <property type="entry name" value="ZN2_CY6_FUNGAL_2"/>
    <property type="match status" value="1"/>
</dbReference>
<dbReference type="InterPro" id="IPR036864">
    <property type="entry name" value="Zn2-C6_fun-type_DNA-bd_sf"/>
</dbReference>
<feature type="region of interest" description="Disordered" evidence="6">
    <location>
        <begin position="193"/>
        <end position="215"/>
    </location>
</feature>
<dbReference type="GO" id="GO:0000981">
    <property type="term" value="F:DNA-binding transcription factor activity, RNA polymerase II-specific"/>
    <property type="evidence" value="ECO:0007669"/>
    <property type="project" value="InterPro"/>
</dbReference>
<dbReference type="EMBL" id="CP144098">
    <property type="protein sequence ID" value="WWC86423.1"/>
    <property type="molecule type" value="Genomic_DNA"/>
</dbReference>
<keyword evidence="3" id="KW-0238">DNA-binding</keyword>
<feature type="domain" description="Zn(2)-C6 fungal-type" evidence="7">
    <location>
        <begin position="9"/>
        <end position="59"/>
    </location>
</feature>
<name>A0AAX4JNI2_9TREE</name>
<dbReference type="GO" id="GO:0005634">
    <property type="term" value="C:nucleus"/>
    <property type="evidence" value="ECO:0007669"/>
    <property type="project" value="UniProtKB-SubCell"/>
</dbReference>
<evidence type="ECO:0000313" key="8">
    <source>
        <dbReference type="EMBL" id="WWC86423.1"/>
    </source>
</evidence>
<dbReference type="InterPro" id="IPR001138">
    <property type="entry name" value="Zn2Cys6_DnaBD"/>
</dbReference>